<dbReference type="InterPro" id="IPR011993">
    <property type="entry name" value="PH-like_dom_sf"/>
</dbReference>
<dbReference type="Ensembl" id="ENSAMXT00000029970.1">
    <property type="protein sequence ID" value="ENSAMXP00000053649.1"/>
    <property type="gene ID" value="ENSAMXG00000043456.1"/>
</dbReference>
<sequence length="191" mass="21474">MLSCSLRYISTLSLFINTGTILRRWKKNWFDLWSDGRLTFYDDQQRRDMEDEIHMKVDCINIRNASACRGRAWTMALQDARINTVVAPPQFGFAQEVVASAPPSYAELNPTPQVYYPDQYGGYVPQPPPPYTSHVVYSAGGQLYTYASPYQYPVNHVVIEDRRRDDAGDMALGMLAGAATGLAIGSLFSVF</sequence>
<dbReference type="AlphaFoldDB" id="A0A3B1KIT8"/>
<protein>
    <submittedName>
        <fullName evidence="4">Pleckstrin homology domain containing, family B (evectins) member 2</fullName>
    </submittedName>
</protein>
<dbReference type="InterPro" id="IPR039680">
    <property type="entry name" value="PLEKHB1/2"/>
</dbReference>
<keyword evidence="3" id="KW-1133">Transmembrane helix</keyword>
<evidence type="ECO:0000313" key="5">
    <source>
        <dbReference type="Proteomes" id="UP000018467"/>
    </source>
</evidence>
<evidence type="ECO:0000256" key="1">
    <source>
        <dbReference type="ARBA" id="ARBA00004370"/>
    </source>
</evidence>
<feature type="transmembrane region" description="Helical" evidence="3">
    <location>
        <begin position="171"/>
        <end position="190"/>
    </location>
</feature>
<comment type="subcellular location">
    <subcellularLocation>
        <location evidence="1">Membrane</location>
    </subcellularLocation>
</comment>
<dbReference type="GO" id="GO:0016020">
    <property type="term" value="C:membrane"/>
    <property type="evidence" value="ECO:0007669"/>
    <property type="project" value="UniProtKB-SubCell"/>
</dbReference>
<name>A0A3B1KIT8_ASTMX</name>
<dbReference type="InParanoid" id="A0A3B1KIT8"/>
<dbReference type="Bgee" id="ENSAMXG00000043456">
    <property type="expression patterns" value="Expressed in brain and 14 other cell types or tissues"/>
</dbReference>
<organism evidence="4 5">
    <name type="scientific">Astyanax mexicanus</name>
    <name type="common">Blind cave fish</name>
    <name type="synonym">Astyanax fasciatus mexicanus</name>
    <dbReference type="NCBI Taxonomy" id="7994"/>
    <lineage>
        <taxon>Eukaryota</taxon>
        <taxon>Metazoa</taxon>
        <taxon>Chordata</taxon>
        <taxon>Craniata</taxon>
        <taxon>Vertebrata</taxon>
        <taxon>Euteleostomi</taxon>
        <taxon>Actinopterygii</taxon>
        <taxon>Neopterygii</taxon>
        <taxon>Teleostei</taxon>
        <taxon>Ostariophysi</taxon>
        <taxon>Characiformes</taxon>
        <taxon>Characoidei</taxon>
        <taxon>Acestrorhamphidae</taxon>
        <taxon>Acestrorhamphinae</taxon>
        <taxon>Astyanax</taxon>
    </lineage>
</organism>
<keyword evidence="2 3" id="KW-0472">Membrane</keyword>
<keyword evidence="3" id="KW-0812">Transmembrane</keyword>
<reference evidence="5" key="2">
    <citation type="journal article" date="2014" name="Nat. Commun.">
        <title>The cavefish genome reveals candidate genes for eye loss.</title>
        <authorList>
            <person name="McGaugh S.E."/>
            <person name="Gross J.B."/>
            <person name="Aken B."/>
            <person name="Blin M."/>
            <person name="Borowsky R."/>
            <person name="Chalopin D."/>
            <person name="Hinaux H."/>
            <person name="Jeffery W.R."/>
            <person name="Keene A."/>
            <person name="Ma L."/>
            <person name="Minx P."/>
            <person name="Murphy D."/>
            <person name="O'Quin K.E."/>
            <person name="Retaux S."/>
            <person name="Rohner N."/>
            <person name="Searle S.M."/>
            <person name="Stahl B.A."/>
            <person name="Tabin C."/>
            <person name="Volff J.N."/>
            <person name="Yoshizawa M."/>
            <person name="Warren W.C."/>
        </authorList>
    </citation>
    <scope>NUCLEOTIDE SEQUENCE [LARGE SCALE GENOMIC DNA]</scope>
    <source>
        <strain evidence="5">female</strain>
    </source>
</reference>
<keyword evidence="5" id="KW-1185">Reference proteome</keyword>
<dbReference type="GO" id="GO:0045595">
    <property type="term" value="P:regulation of cell differentiation"/>
    <property type="evidence" value="ECO:0007669"/>
    <property type="project" value="TreeGrafter"/>
</dbReference>
<reference evidence="5" key="1">
    <citation type="submission" date="2013-03" db="EMBL/GenBank/DDBJ databases">
        <authorList>
            <person name="Jeffery W."/>
            <person name="Warren W."/>
            <person name="Wilson R.K."/>
        </authorList>
    </citation>
    <scope>NUCLEOTIDE SEQUENCE</scope>
    <source>
        <strain evidence="5">female</strain>
    </source>
</reference>
<reference evidence="4" key="4">
    <citation type="submission" date="2025-09" db="UniProtKB">
        <authorList>
            <consortium name="Ensembl"/>
        </authorList>
    </citation>
    <scope>IDENTIFICATION</scope>
</reference>
<evidence type="ECO:0000256" key="3">
    <source>
        <dbReference type="SAM" id="Phobius"/>
    </source>
</evidence>
<evidence type="ECO:0000256" key="2">
    <source>
        <dbReference type="ARBA" id="ARBA00023136"/>
    </source>
</evidence>
<proteinExistence type="predicted"/>
<dbReference type="SUPFAM" id="SSF50729">
    <property type="entry name" value="PH domain-like"/>
    <property type="match status" value="1"/>
</dbReference>
<evidence type="ECO:0000313" key="4">
    <source>
        <dbReference type="Ensembl" id="ENSAMXP00000053649.1"/>
    </source>
</evidence>
<accession>A0A3B1KIT8</accession>
<dbReference type="GeneTree" id="ENSGT00390000013989"/>
<dbReference type="FunFam" id="2.30.29.30:FF:000073">
    <property type="entry name" value="Pleckstrin homology domain-containing family B member 2"/>
    <property type="match status" value="1"/>
</dbReference>
<dbReference type="Proteomes" id="UP000018467">
    <property type="component" value="Unassembled WGS sequence"/>
</dbReference>
<reference evidence="4" key="3">
    <citation type="submission" date="2025-08" db="UniProtKB">
        <authorList>
            <consortium name="Ensembl"/>
        </authorList>
    </citation>
    <scope>IDENTIFICATION</scope>
</reference>
<dbReference type="PANTHER" id="PTHR14309:SF8">
    <property type="entry name" value="PLECKSTRIN HOMOLOGY DOMAIN-CONTAINING FAMILY B MEMBER 2"/>
    <property type="match status" value="1"/>
</dbReference>
<dbReference type="PANTHER" id="PTHR14309">
    <property type="entry name" value="EXPRESSED PROTEIN"/>
    <property type="match status" value="1"/>
</dbReference>
<dbReference type="Gene3D" id="2.30.29.30">
    <property type="entry name" value="Pleckstrin-homology domain (PH domain)/Phosphotyrosine-binding domain (PTB)"/>
    <property type="match status" value="1"/>
</dbReference>